<evidence type="ECO:0000313" key="4">
    <source>
        <dbReference type="Proteomes" id="UP000237925"/>
    </source>
</evidence>
<keyword evidence="3" id="KW-0489">Methyltransferase</keyword>
<dbReference type="Pfam" id="PF13649">
    <property type="entry name" value="Methyltransf_25"/>
    <property type="match status" value="1"/>
</dbReference>
<feature type="domain" description="Methyltransferase" evidence="2">
    <location>
        <begin position="36"/>
        <end position="128"/>
    </location>
</feature>
<dbReference type="PANTHER" id="PTHR43861:SF3">
    <property type="entry name" value="PUTATIVE (AFU_ORTHOLOGUE AFUA_2G14390)-RELATED"/>
    <property type="match status" value="1"/>
</dbReference>
<dbReference type="EMBL" id="CP027667">
    <property type="protein sequence ID" value="AVO47987.1"/>
    <property type="molecule type" value="Genomic_DNA"/>
</dbReference>
<evidence type="ECO:0000313" key="3">
    <source>
        <dbReference type="EMBL" id="AVO47987.1"/>
    </source>
</evidence>
<dbReference type="KEGG" id="mela:C6568_00965"/>
<dbReference type="CDD" id="cd02440">
    <property type="entry name" value="AdoMet_MTases"/>
    <property type="match status" value="1"/>
</dbReference>
<dbReference type="GO" id="GO:0032259">
    <property type="term" value="P:methylation"/>
    <property type="evidence" value="ECO:0007669"/>
    <property type="project" value="UniProtKB-KW"/>
</dbReference>
<reference evidence="3 4" key="1">
    <citation type="submission" date="2018-03" db="EMBL/GenBank/DDBJ databases">
        <title>Genome sequencing of Melaminivora sp.</title>
        <authorList>
            <person name="Kim S.-J."/>
            <person name="Heo J."/>
            <person name="Ahn J.-H."/>
            <person name="Kwon S.-W."/>
        </authorList>
    </citation>
    <scope>NUCLEOTIDE SEQUENCE [LARGE SCALE GENOMIC DNA]</scope>
    <source>
        <strain evidence="3 4">SC2-9</strain>
    </source>
</reference>
<evidence type="ECO:0000256" key="1">
    <source>
        <dbReference type="ARBA" id="ARBA00022679"/>
    </source>
</evidence>
<dbReference type="AlphaFoldDB" id="A0A2R3Q8M7"/>
<dbReference type="InterPro" id="IPR041698">
    <property type="entry name" value="Methyltransf_25"/>
</dbReference>
<dbReference type="RefSeq" id="WP_106682470.1">
    <property type="nucleotide sequence ID" value="NZ_CP027667.1"/>
</dbReference>
<name>A0A2R3Q8M7_9BURK</name>
<dbReference type="Gene3D" id="3.40.50.150">
    <property type="entry name" value="Vaccinia Virus protein VP39"/>
    <property type="match status" value="1"/>
</dbReference>
<dbReference type="PANTHER" id="PTHR43861">
    <property type="entry name" value="TRANS-ACONITATE 2-METHYLTRANSFERASE-RELATED"/>
    <property type="match status" value="1"/>
</dbReference>
<dbReference type="GO" id="GO:0008168">
    <property type="term" value="F:methyltransferase activity"/>
    <property type="evidence" value="ECO:0007669"/>
    <property type="project" value="UniProtKB-KW"/>
</dbReference>
<organism evidence="3 4">
    <name type="scientific">Melaminivora suipulveris</name>
    <dbReference type="NCBI Taxonomy" id="2109913"/>
    <lineage>
        <taxon>Bacteria</taxon>
        <taxon>Pseudomonadati</taxon>
        <taxon>Pseudomonadota</taxon>
        <taxon>Betaproteobacteria</taxon>
        <taxon>Burkholderiales</taxon>
        <taxon>Comamonadaceae</taxon>
        <taxon>Melaminivora</taxon>
    </lineage>
</organism>
<accession>A0A2R3Q8M7</accession>
<protein>
    <submittedName>
        <fullName evidence="3">SAM-dependent methyltransferase</fullName>
    </submittedName>
</protein>
<proteinExistence type="predicted"/>
<dbReference type="Proteomes" id="UP000237925">
    <property type="component" value="Chromosome"/>
</dbReference>
<dbReference type="OrthoDB" id="9786503at2"/>
<dbReference type="InterPro" id="IPR029063">
    <property type="entry name" value="SAM-dependent_MTases_sf"/>
</dbReference>
<gene>
    <name evidence="3" type="ORF">C6568_00965</name>
</gene>
<dbReference type="SUPFAM" id="SSF53335">
    <property type="entry name" value="S-adenosyl-L-methionine-dependent methyltransferases"/>
    <property type="match status" value="1"/>
</dbReference>
<evidence type="ECO:0000259" key="2">
    <source>
        <dbReference type="Pfam" id="PF13649"/>
    </source>
</evidence>
<keyword evidence="1 3" id="KW-0808">Transferase</keyword>
<sequence length="199" mass="21616">MTFWDQAFDSPHYKYGTEPNAFVREQARRLPPAARVLVPGDGEGRNGVWLAAQGHEVLSIDASAVGLDKARELARKQGVALQTLQADLGTWTPAPASCDAVVLTYVHLPSQERPAIHRRLARALRPGGWLLLEAFHPGQLAFTSGGPKDVDMLYTLAALRQDFAGLLREELGAEVLATLDEGPGHQGPARVVRWLAQAL</sequence>
<keyword evidence="4" id="KW-1185">Reference proteome</keyword>